<feature type="binding site" evidence="13">
    <location>
        <position position="770"/>
    </location>
    <ligand>
        <name>Mg(2+)</name>
        <dbReference type="ChEBI" id="CHEBI:18420"/>
        <label>1</label>
    </ligand>
</feature>
<dbReference type="PROSITE" id="PS51749">
    <property type="entry name" value="HNH_CAS9"/>
    <property type="match status" value="1"/>
</dbReference>
<feature type="binding site" evidence="13">
    <location>
        <position position="774"/>
    </location>
    <ligand>
        <name>Mg(2+)</name>
        <dbReference type="ChEBI" id="CHEBI:18420"/>
        <label>2</label>
    </ligand>
</feature>
<evidence type="ECO:0000256" key="11">
    <source>
        <dbReference type="ARBA" id="ARBA00023211"/>
    </source>
</evidence>
<comment type="domain">
    <text evidence="13">Has 2 endonuclease domains. The discontinuous RuvC-like domain cleaves the target DNA noncomplementary to crRNA while the HNH nuclease domain cleaves the target DNA complementary to crRNA.</text>
</comment>
<evidence type="ECO:0000256" key="9">
    <source>
        <dbReference type="ARBA" id="ARBA00023118"/>
    </source>
</evidence>
<accession>A0A9X3FNB6</accession>
<keyword evidence="3 13" id="KW-0540">Nuclease</keyword>
<feature type="active site" description="Proton acceptor for HNH nuclease domain" evidence="13">
    <location>
        <position position="849"/>
    </location>
</feature>
<gene>
    <name evidence="13 15" type="primary">cas9</name>
    <name evidence="15" type="ORF">OW157_03915</name>
</gene>
<dbReference type="InterPro" id="IPR055228">
    <property type="entry name" value="Cas9_RuvC"/>
</dbReference>
<proteinExistence type="inferred from homology"/>
<keyword evidence="7 13" id="KW-0460">Magnesium</keyword>
<dbReference type="EC" id="3.1.-.-" evidence="13"/>
<dbReference type="InterPro" id="IPR033114">
    <property type="entry name" value="HNH_CAS9"/>
</dbReference>
<feature type="binding site" evidence="13">
    <location>
        <position position="989"/>
    </location>
    <ligand>
        <name>Mg(2+)</name>
        <dbReference type="ChEBI" id="CHEBI:18420"/>
        <label>2</label>
    </ligand>
</feature>
<evidence type="ECO:0000256" key="1">
    <source>
        <dbReference type="ARBA" id="ARBA00001946"/>
    </source>
</evidence>
<dbReference type="GO" id="GO:0003677">
    <property type="term" value="F:DNA binding"/>
    <property type="evidence" value="ECO:0007669"/>
    <property type="project" value="UniProtKB-UniRule"/>
</dbReference>
<dbReference type="InterPro" id="IPR028629">
    <property type="entry name" value="Cas9"/>
</dbReference>
<dbReference type="Pfam" id="PF16592">
    <property type="entry name" value="Cas9_REC"/>
    <property type="match status" value="1"/>
</dbReference>
<keyword evidence="9 13" id="KW-0051">Antiviral defense</keyword>
<dbReference type="GO" id="GO:0051607">
    <property type="term" value="P:defense response to virus"/>
    <property type="evidence" value="ECO:0007669"/>
    <property type="project" value="UniProtKB-UniRule"/>
</dbReference>
<dbReference type="Gene3D" id="1.10.30.50">
    <property type="match status" value="1"/>
</dbReference>
<evidence type="ECO:0000256" key="10">
    <source>
        <dbReference type="ARBA" id="ARBA00023125"/>
    </source>
</evidence>
<evidence type="ECO:0000256" key="13">
    <source>
        <dbReference type="HAMAP-Rule" id="MF_01480"/>
    </source>
</evidence>
<dbReference type="GO" id="GO:0016787">
    <property type="term" value="F:hydrolase activity"/>
    <property type="evidence" value="ECO:0007669"/>
    <property type="project" value="UniProtKB-KW"/>
</dbReference>
<feature type="domain" description="HNH Cas9-type" evidence="14">
    <location>
        <begin position="778"/>
        <end position="930"/>
    </location>
</feature>
<feature type="binding site" evidence="13">
    <location>
        <position position="10"/>
    </location>
    <ligand>
        <name>Mg(2+)</name>
        <dbReference type="ChEBI" id="CHEBI:18420"/>
        <label>1</label>
    </ligand>
</feature>
<dbReference type="HAMAP" id="MF_01480">
    <property type="entry name" value="Cas9"/>
    <property type="match status" value="1"/>
</dbReference>
<evidence type="ECO:0000313" key="15">
    <source>
        <dbReference type="EMBL" id="MCZ0725717.1"/>
    </source>
</evidence>
<evidence type="ECO:0000256" key="6">
    <source>
        <dbReference type="ARBA" id="ARBA00022801"/>
    </source>
</evidence>
<dbReference type="EMBL" id="JAPRFR010000001">
    <property type="protein sequence ID" value="MCZ0725717.1"/>
    <property type="molecule type" value="Genomic_DNA"/>
</dbReference>
<dbReference type="Pfam" id="PF22702">
    <property type="entry name" value="Cas9_RuvC"/>
    <property type="match status" value="1"/>
</dbReference>
<evidence type="ECO:0000256" key="3">
    <source>
        <dbReference type="ARBA" id="ARBA00022722"/>
    </source>
</evidence>
<sequence length="1355" mass="156590">MKNDYTIGLDIGTNSVGWSVIKDDLTLVRKRMKVKGNTDIHHKKKNFWGSRLFDAGETAESTRLKRQARRRYERRRFRLKLLQGFFAQEMDAIDSDFFQRLTDSFLIPEEKSSDAHPVFGSLEEEVAYHDNYPTIYHLRKALADSEEQFDLRLVYLALAHIVKYRGNFLVEGKLDLNNVSIVDTFRAFIEKYNEIFAPLDQNVDWTESQVAEVDQLLRQKVSRTKKFERIIDQFEAVKKSDTFALFIKLIVGNNADFKKAFDLEEKAPLNLSKETYEEDLEALLAIIGEDYRELFLRAKAVYDAMELAQILSASDHQTNAKLSAQMIAFYDQHGEDLAKYKAFVRHHLPKKYKETFNDSSKNGYAGYIDGKASQEDFYKFVGKQIKGIDGAEYFEDLMDRELFLRKQRSFYNGVIPHQVHLAEMRAIIDQQSQFYPFLKEYQDKMESLVTFRIPYYVGPLAKNKDQSEFSWLSRKSDDALMPWNFSELVDLDQSAVKFIENLTNYDTYLPDEKVLPKRSLLYQKYTIYNELTKVSYTDERGEKHNFSGEEKQEIFNGLFKQHANVSEKQLIKFLENNYHMDSPIIEGIDSKFNANYSTYYDLAKIPGMRNLLDDPQYDAILEEIVKIITVFEDRKMCQRQLEQFNDILDSKTIKALSRKHYTGWGRLSAKLINGIRDEASQKTILDFLIEDDGSPRHPNRNLMQLINDENLSFKDTIKEHQVVDLDQSFADIVADLPGSPAIKKGILQSLKIVEEVVAIMGYAPKNIVVEMARENQTTDYGRRQSRQRLNKLQDVVKELGSTILKDYPVEKNEDLRKDRLYLYYLQNGRDMYTGAELDYNQLSNYDIDHIIPRSFTTDNSIDNKVLTASSDNRGKSDDVPSSTVVNKQKGVWQRLLRAGAISQRKYDNLTKIERGGLTEGDKAHFLKRQLVETRQITKHVANILDERFNGKEENNEKETKIILLKSSLASQFRKEFSLFKVREVNDYHHAHDAYLNAVIGTKLLAMYPNLSDEFVYGNYRYQSKRIANRATAKKIQMTNLMKGFTEDRISDEESGEVFWNKAQDIKTIKQVLSSKQINIVKKVEENTGQLYKETIQPKGDSDKLIPIANHLNPKYYGGFIEESKAYFVIVKHKKGKKGQINYTGFGVTHLDRQAFEENPKSYLVAVGFQSPEVIQKLKFYSLLEFSNGEQRLITGASKATTNGGELQKANQMALPQHLTNFVYHLHHYDEIESPKSFEIVNANLSMFDDLLTLILDFADQYIDADANVAKIKAAYDKYQITDVKSVKELAESFISLFTLTAAGAPSDFNFLGQKIPRKRYTSVNRLEEAEIIYQSITGLYETRVELGEDSWDGGQ</sequence>
<dbReference type="InterPro" id="IPR032237">
    <property type="entry name" value="Cas9_PI"/>
</dbReference>
<keyword evidence="8 13" id="KW-0694">RNA-binding</keyword>
<evidence type="ECO:0000256" key="7">
    <source>
        <dbReference type="ARBA" id="ARBA00022842"/>
    </source>
</evidence>
<dbReference type="GO" id="GO:0003723">
    <property type="term" value="F:RNA binding"/>
    <property type="evidence" value="ECO:0007669"/>
    <property type="project" value="UniProtKB-UniRule"/>
</dbReference>
<evidence type="ECO:0000256" key="2">
    <source>
        <dbReference type="ARBA" id="ARBA00005244"/>
    </source>
</evidence>
<keyword evidence="11" id="KW-0464">Manganese</keyword>
<dbReference type="Pfam" id="PF13395">
    <property type="entry name" value="HNH_4"/>
    <property type="match status" value="1"/>
</dbReference>
<comment type="cofactor">
    <cofactor evidence="1 13">
        <name>Mg(2+)</name>
        <dbReference type="ChEBI" id="CHEBI:18420"/>
    </cofactor>
</comment>
<comment type="function">
    <text evidence="13">CRISPR (clustered regularly interspaced short palindromic repeat) is an adaptive immune system that provides protection against mobile genetic elements (viruses, transposable elements and conjugative plasmids). CRISPR clusters contain spacers, sequences complementary to antecedent mobile elements, and target invading nucleic acids. CRISPR clusters are transcribed and processed into CRISPR RNA (crRNA). In type II CRISPR systems correct processing of pre-crRNA requires a trans-encoded small RNA (tracrRNA), endogenous ribonuclease 3 (rnc) and this protein. The tracrRNA serves as a guide for ribonuclease 3-aided processing of pre-crRNA. Subsequently Cas9/crRNA/tracrRNA endonucleolytically cleaves linear or circular dsDNA target complementary to the spacer; Cas9 is inactive in the absence of the 2 guide RNAs (gRNA). Cas9 recognizes the protospacer adjacent motif (PAM) in the CRISPR repeat sequences to help distinguish self versus nonself, as targets within the bacterial CRISPR locus do not have PAMs. PAM recognition is also required for catalytic activity.</text>
</comment>
<name>A0A9X3FNB6_9LACT</name>
<dbReference type="GO" id="GO:0043571">
    <property type="term" value="P:maintenance of CRISPR repeat elements"/>
    <property type="evidence" value="ECO:0007669"/>
    <property type="project" value="UniProtKB-UniRule"/>
</dbReference>
<feature type="binding site" evidence="13">
    <location>
        <position position="774"/>
    </location>
    <ligand>
        <name>Mg(2+)</name>
        <dbReference type="ChEBI" id="CHEBI:18420"/>
        <label>1</label>
    </ligand>
</feature>
<dbReference type="GO" id="GO:0046872">
    <property type="term" value="F:metal ion binding"/>
    <property type="evidence" value="ECO:0007669"/>
    <property type="project" value="UniProtKB-UniRule"/>
</dbReference>
<keyword evidence="16" id="KW-1185">Reference proteome</keyword>
<protein>
    <recommendedName>
        <fullName evidence="13">CRISPR-associated endonuclease Cas9</fullName>
        <ecNumber evidence="13">3.1.-.-</ecNumber>
    </recommendedName>
</protein>
<keyword evidence="6 13" id="KW-0378">Hydrolase</keyword>
<organism evidence="15 16">
    <name type="scientific">Aerococcus kribbianus</name>
    <dbReference type="NCBI Taxonomy" id="2999064"/>
    <lineage>
        <taxon>Bacteria</taxon>
        <taxon>Bacillati</taxon>
        <taxon>Bacillota</taxon>
        <taxon>Bacilli</taxon>
        <taxon>Lactobacillales</taxon>
        <taxon>Aerococcaceae</taxon>
        <taxon>Aerococcus</taxon>
    </lineage>
</organism>
<feature type="binding site" evidence="13">
    <location>
        <position position="10"/>
    </location>
    <ligand>
        <name>Mg(2+)</name>
        <dbReference type="ChEBI" id="CHEBI:18420"/>
        <label>2</label>
    </ligand>
</feature>
<comment type="similarity">
    <text evidence="2">Belongs to the CRISPR-associated protein Cas9 family. Subtype II-A subfamily.</text>
</comment>
<evidence type="ECO:0000256" key="12">
    <source>
        <dbReference type="ARBA" id="ARBA00046380"/>
    </source>
</evidence>
<dbReference type="Gene3D" id="3.30.420.10">
    <property type="entry name" value="Ribonuclease H-like superfamily/Ribonuclease H"/>
    <property type="match status" value="1"/>
</dbReference>
<keyword evidence="10 13" id="KW-0238">DNA-binding</keyword>
<dbReference type="InterPro" id="IPR032240">
    <property type="entry name" value="Cas9_REC"/>
</dbReference>
<keyword evidence="4 13" id="KW-0479">Metal-binding</keyword>
<evidence type="ECO:0000259" key="14">
    <source>
        <dbReference type="PROSITE" id="PS51749"/>
    </source>
</evidence>
<comment type="similarity">
    <text evidence="13">Belongs to the CRISPR-associated Cas9 family.</text>
</comment>
<evidence type="ECO:0000313" key="16">
    <source>
        <dbReference type="Proteomes" id="UP001146670"/>
    </source>
</evidence>
<comment type="subunit">
    <text evidence="12 13">Monomer. Binds crRNA and tracrRNA.</text>
</comment>
<dbReference type="RefSeq" id="WP_268752030.1">
    <property type="nucleotide sequence ID" value="NZ_JAPRFQ010000001.1"/>
</dbReference>
<keyword evidence="5 13" id="KW-0255">Endonuclease</keyword>
<reference evidence="15" key="1">
    <citation type="submission" date="2022-12" db="EMBL/GenBank/DDBJ databases">
        <title>Description and comparative metabolic analysis of Aerococcus sp. nov., isolated from the feces of a pig.</title>
        <authorList>
            <person name="Chang Y.-H."/>
        </authorList>
    </citation>
    <scope>NUCLEOTIDE SEQUENCE</scope>
    <source>
        <strain evidence="15">YH-aer222</strain>
    </source>
</reference>
<dbReference type="Proteomes" id="UP001146670">
    <property type="component" value="Unassembled WGS sequence"/>
</dbReference>
<dbReference type="InterPro" id="IPR003615">
    <property type="entry name" value="HNH_nuc"/>
</dbReference>
<dbReference type="GO" id="GO:0004519">
    <property type="term" value="F:endonuclease activity"/>
    <property type="evidence" value="ECO:0007669"/>
    <property type="project" value="UniProtKB-UniRule"/>
</dbReference>
<evidence type="ECO:0000256" key="8">
    <source>
        <dbReference type="ARBA" id="ARBA00022884"/>
    </source>
</evidence>
<dbReference type="InterPro" id="IPR036397">
    <property type="entry name" value="RNaseH_sf"/>
</dbReference>
<feature type="active site" description="For RuvC-like nuclease domain" evidence="13">
    <location>
        <position position="10"/>
    </location>
</feature>
<comment type="caution">
    <text evidence="15">The sequence shown here is derived from an EMBL/GenBank/DDBJ whole genome shotgun (WGS) entry which is preliminary data.</text>
</comment>
<dbReference type="Pfam" id="PF16595">
    <property type="entry name" value="Cas9_PI"/>
    <property type="match status" value="1"/>
</dbReference>
<dbReference type="NCBIfam" id="TIGR01865">
    <property type="entry name" value="cas_Csn1"/>
    <property type="match status" value="1"/>
</dbReference>
<evidence type="ECO:0000256" key="5">
    <source>
        <dbReference type="ARBA" id="ARBA00022759"/>
    </source>
</evidence>
<evidence type="ECO:0000256" key="4">
    <source>
        <dbReference type="ARBA" id="ARBA00022723"/>
    </source>
</evidence>